<dbReference type="GeneID" id="69669408"/>
<dbReference type="Pfam" id="PF00814">
    <property type="entry name" value="TsaD"/>
    <property type="match status" value="1"/>
</dbReference>
<evidence type="ECO:0000313" key="4">
    <source>
        <dbReference type="Proteomes" id="UP001200334"/>
    </source>
</evidence>
<dbReference type="InterPro" id="IPR000905">
    <property type="entry name" value="Gcp-like_dom"/>
</dbReference>
<evidence type="ECO:0000313" key="2">
    <source>
        <dbReference type="EMBL" id="AZA15682.1"/>
    </source>
</evidence>
<organism evidence="2">
    <name type="scientific">Lactobacillus delbrueckii subsp. lactis</name>
    <dbReference type="NCBI Taxonomy" id="29397"/>
    <lineage>
        <taxon>Bacteria</taxon>
        <taxon>Bacillati</taxon>
        <taxon>Bacillota</taxon>
        <taxon>Bacilli</taxon>
        <taxon>Lactobacillales</taxon>
        <taxon>Lactobacillaceae</taxon>
        <taxon>Lactobacillus</taxon>
    </lineage>
</organism>
<dbReference type="Proteomes" id="UP001200334">
    <property type="component" value="Unassembled WGS sequence"/>
</dbReference>
<accession>A0A061CIU4</accession>
<dbReference type="AlphaFoldDB" id="A0A061CIU4"/>
<dbReference type="Gene3D" id="3.30.420.40">
    <property type="match status" value="2"/>
</dbReference>
<name>A0A061CIU4_LACDL</name>
<reference evidence="3 4" key="2">
    <citation type="submission" date="2021-12" db="EMBL/GenBank/DDBJ databases">
        <title>Antimicrobial susceptibility of Lactobacillus delbrueckii subsp. lactis obtained from milk products and other habitats.</title>
        <authorList>
            <person name="Shani N."/>
        </authorList>
    </citation>
    <scope>NUCLEOTIDE SEQUENCE [LARGE SCALE GENOMIC DNA]</scope>
    <source>
        <strain evidence="3 4">FAM 21755</strain>
    </source>
</reference>
<dbReference type="GO" id="GO:0005829">
    <property type="term" value="C:cytosol"/>
    <property type="evidence" value="ECO:0007669"/>
    <property type="project" value="TreeGrafter"/>
</dbReference>
<keyword evidence="2" id="KW-0808">Transferase</keyword>
<dbReference type="PANTHER" id="PTHR11735">
    <property type="entry name" value="TRNA N6-ADENOSINE THREONYLCARBAMOYLTRANSFERASE"/>
    <property type="match status" value="1"/>
</dbReference>
<dbReference type="InterPro" id="IPR022496">
    <property type="entry name" value="T6A_TsaB"/>
</dbReference>
<proteinExistence type="predicted"/>
<evidence type="ECO:0000313" key="3">
    <source>
        <dbReference type="EMBL" id="MCD5563255.1"/>
    </source>
</evidence>
<feature type="domain" description="Gcp-like" evidence="1">
    <location>
        <begin position="29"/>
        <end position="176"/>
    </location>
</feature>
<dbReference type="EMBL" id="CP031023">
    <property type="protein sequence ID" value="AZA15682.1"/>
    <property type="molecule type" value="Genomic_DNA"/>
</dbReference>
<gene>
    <name evidence="2" type="primary">tsaB</name>
    <name evidence="2" type="ORF">DQL93_03195</name>
    <name evidence="3" type="ORF">LOB85_03680</name>
</gene>
<dbReference type="GO" id="GO:0061711">
    <property type="term" value="F:tRNA N(6)-L-threonylcarbamoyladenine synthase activity"/>
    <property type="evidence" value="ECO:0007669"/>
    <property type="project" value="UniProtKB-EC"/>
</dbReference>
<dbReference type="GO" id="GO:0002949">
    <property type="term" value="P:tRNA threonylcarbamoyladenosine modification"/>
    <property type="evidence" value="ECO:0007669"/>
    <property type="project" value="InterPro"/>
</dbReference>
<sequence length="240" mass="25774">MKILSISTATSDLSVALNEADHLVSEKIEENQRNHSVDLDPDIASLLAENGLSLKDIDRFAVAIGPGSYTGLRVGLTTAKMFASILNKELVGVSTLQALAQNFAGEDALIVAALDARNKNFFAGAYRGKEAVIADGHYHLSELLEQVGALPDQKVIFAGSDFSKYQEEIAAGLADKDLRLAEGEENLLHAGAIGRLAVSAPVLDPDQAVPNYLRRTQAEYDWAKKTGQEFAADSAYVEEV</sequence>
<dbReference type="EC" id="2.3.1.234" evidence="3"/>
<keyword evidence="3" id="KW-0012">Acyltransferase</keyword>
<dbReference type="CDD" id="cd24032">
    <property type="entry name" value="ASKHA_NBD_TsaB"/>
    <property type="match status" value="1"/>
</dbReference>
<dbReference type="EMBL" id="JAJNUY010000010">
    <property type="protein sequence ID" value="MCD5563255.1"/>
    <property type="molecule type" value="Genomic_DNA"/>
</dbReference>
<evidence type="ECO:0000259" key="1">
    <source>
        <dbReference type="Pfam" id="PF00814"/>
    </source>
</evidence>
<protein>
    <submittedName>
        <fullName evidence="2">tRNA (Adenosine(37)-N6)-threonylcarbamoyltransferase complex dimerization subunit type 1 TsaB</fullName>
        <ecNumber evidence="3">2.3.1.234</ecNumber>
    </submittedName>
</protein>
<dbReference type="PANTHER" id="PTHR11735:SF11">
    <property type="entry name" value="TRNA THREONYLCARBAMOYLADENOSINE BIOSYNTHESIS PROTEIN TSAB"/>
    <property type="match status" value="1"/>
</dbReference>
<dbReference type="OrthoDB" id="9784166at2"/>
<reference evidence="2" key="1">
    <citation type="submission" date="2018-07" db="EMBL/GenBank/DDBJ databases">
        <authorList>
            <person name="Somerville V."/>
        </authorList>
    </citation>
    <scope>NUCLEOTIDE SEQUENCE</scope>
    <source>
        <strain evidence="2">NWC_2_2</strain>
    </source>
</reference>
<dbReference type="RefSeq" id="WP_002876548.1">
    <property type="nucleotide sequence ID" value="NZ_BJLK01000008.1"/>
</dbReference>
<dbReference type="SUPFAM" id="SSF53067">
    <property type="entry name" value="Actin-like ATPase domain"/>
    <property type="match status" value="2"/>
</dbReference>
<dbReference type="InterPro" id="IPR043129">
    <property type="entry name" value="ATPase_NBD"/>
</dbReference>
<dbReference type="NCBIfam" id="TIGR03725">
    <property type="entry name" value="T6A_YeaZ"/>
    <property type="match status" value="1"/>
</dbReference>